<keyword evidence="2" id="KW-1185">Reference proteome</keyword>
<evidence type="ECO:0000313" key="1">
    <source>
        <dbReference type="EMBL" id="UVF62323.1"/>
    </source>
</evidence>
<accession>A0A976UAI8</accession>
<reference evidence="1 2" key="1">
    <citation type="submission" date="2022-05" db="EMBL/GenBank/DDBJ databases">
        <title>Diverse viruses of marine archaea discovered using metagenomics.</title>
        <authorList>
            <person name="Zhou Y."/>
        </authorList>
    </citation>
    <scope>NUCLEOTIDE SEQUENCE [LARGE SCALE GENOMIC DNA]</scope>
    <source>
        <strain evidence="1">YSH_462411</strain>
    </source>
</reference>
<sequence>MHKCDKCGYESVDPMVILGRYPLTWFCSKCNHKHEVFRNVTLLQESK</sequence>
<protein>
    <submittedName>
        <fullName evidence="1">Uncharacterized protein</fullName>
    </submittedName>
</protein>
<name>A0A976UAI8_9CAUD</name>
<organism evidence="1 2">
    <name type="scientific">Nitrososphaeria virus YSH_462411</name>
    <dbReference type="NCBI Taxonomy" id="3071321"/>
    <lineage>
        <taxon>Viruses</taxon>
        <taxon>Duplodnaviria</taxon>
        <taxon>Heunggongvirae</taxon>
        <taxon>Uroviricota</taxon>
        <taxon>Caudoviricetes</taxon>
        <taxon>Juravirales</taxon>
        <taxon>Yangangviridae</taxon>
        <taxon>Nohelivirus</taxon>
        <taxon>Nohelivirus yangshanense</taxon>
    </lineage>
</organism>
<dbReference type="Proteomes" id="UP001156919">
    <property type="component" value="Segment"/>
</dbReference>
<dbReference type="EMBL" id="ON649699">
    <property type="protein sequence ID" value="UVF62323.1"/>
    <property type="molecule type" value="Genomic_DNA"/>
</dbReference>
<dbReference type="SUPFAM" id="SSF57802">
    <property type="entry name" value="Rubredoxin-like"/>
    <property type="match status" value="1"/>
</dbReference>
<proteinExistence type="predicted"/>
<evidence type="ECO:0000313" key="2">
    <source>
        <dbReference type="Proteomes" id="UP001156919"/>
    </source>
</evidence>